<dbReference type="GO" id="GO:0005524">
    <property type="term" value="F:ATP binding"/>
    <property type="evidence" value="ECO:0007669"/>
    <property type="project" value="UniProtKB-KW"/>
</dbReference>
<dbReference type="KEGG" id="piv:NCTC13079_01430"/>
<dbReference type="InterPro" id="IPR003593">
    <property type="entry name" value="AAA+_ATPase"/>
</dbReference>
<evidence type="ECO:0000256" key="2">
    <source>
        <dbReference type="ARBA" id="ARBA00022840"/>
    </source>
</evidence>
<feature type="domain" description="ABC transporter" evidence="4">
    <location>
        <begin position="2"/>
        <end position="180"/>
    </location>
</feature>
<evidence type="ECO:0000313" key="5">
    <source>
        <dbReference type="EMBL" id="VEJ36226.1"/>
    </source>
</evidence>
<dbReference type="GO" id="GO:0016887">
    <property type="term" value="F:ATP hydrolysis activity"/>
    <property type="evidence" value="ECO:0007669"/>
    <property type="project" value="InterPro"/>
</dbReference>
<dbReference type="RefSeq" id="WP_126466129.1">
    <property type="nucleotide sequence ID" value="NZ_LR134523.1"/>
</dbReference>
<dbReference type="OrthoDB" id="1624247at2"/>
<evidence type="ECO:0000256" key="3">
    <source>
        <dbReference type="SAM" id="MobiDB-lite"/>
    </source>
</evidence>
<evidence type="ECO:0000256" key="1">
    <source>
        <dbReference type="ARBA" id="ARBA00022741"/>
    </source>
</evidence>
<keyword evidence="1" id="KW-0547">Nucleotide-binding</keyword>
<dbReference type="InterPro" id="IPR003439">
    <property type="entry name" value="ABC_transporter-like_ATP-bd"/>
</dbReference>
<dbReference type="EMBL" id="LR134523">
    <property type="protein sequence ID" value="VEJ36226.1"/>
    <property type="molecule type" value="Genomic_DNA"/>
</dbReference>
<gene>
    <name evidence="5" type="ORF">NCTC13079_01430</name>
</gene>
<dbReference type="SMART" id="SM00382">
    <property type="entry name" value="AAA"/>
    <property type="match status" value="2"/>
</dbReference>
<dbReference type="Pfam" id="PF00005">
    <property type="entry name" value="ABC_tran"/>
    <property type="match status" value="2"/>
</dbReference>
<evidence type="ECO:0000313" key="6">
    <source>
        <dbReference type="Proteomes" id="UP000269544"/>
    </source>
</evidence>
<proteinExistence type="predicted"/>
<dbReference type="SUPFAM" id="SSF52540">
    <property type="entry name" value="P-loop containing nucleoside triphosphate hydrolases"/>
    <property type="match status" value="2"/>
</dbReference>
<reference evidence="5 6" key="1">
    <citation type="submission" date="2018-12" db="EMBL/GenBank/DDBJ databases">
        <authorList>
            <consortium name="Pathogen Informatics"/>
        </authorList>
    </citation>
    <scope>NUCLEOTIDE SEQUENCE [LARGE SCALE GENOMIC DNA]</scope>
    <source>
        <strain evidence="5 6">NCTC13079</strain>
    </source>
</reference>
<feature type="region of interest" description="Disordered" evidence="3">
    <location>
        <begin position="498"/>
        <end position="525"/>
    </location>
</feature>
<feature type="region of interest" description="Disordered" evidence="3">
    <location>
        <begin position="71"/>
        <end position="90"/>
    </location>
</feature>
<dbReference type="InterPro" id="IPR051309">
    <property type="entry name" value="ABCF_ATPase"/>
</dbReference>
<keyword evidence="6" id="KW-1185">Reference proteome</keyword>
<protein>
    <submittedName>
        <fullName evidence="5">Uncharacterized ABC transporter ATP-binding protein HI_1252</fullName>
    </submittedName>
</protein>
<dbReference type="Proteomes" id="UP000269544">
    <property type="component" value="Chromosome"/>
</dbReference>
<dbReference type="PANTHER" id="PTHR42855:SF2">
    <property type="entry name" value="DRUG RESISTANCE ABC TRANSPORTER,ATP-BINDING PROTEIN"/>
    <property type="match status" value="1"/>
</dbReference>
<keyword evidence="2 5" id="KW-0067">ATP-binding</keyword>
<dbReference type="NCBIfam" id="NF000355">
    <property type="entry name" value="ribo_prot_ABC_F"/>
    <property type="match status" value="1"/>
</dbReference>
<dbReference type="Gene3D" id="3.40.50.300">
    <property type="entry name" value="P-loop containing nucleotide triphosphate hydrolases"/>
    <property type="match status" value="3"/>
</dbReference>
<sequence>MIRIDHLVKTIGTQTILQIDHLTIDENRRIGLIGDNGAGKTTFLKLLAGRDDDFAGEIQATLPVLYMPAVGKGDGSRTNTRDPRSPGQRQRARLEEFLAQNDTFLLIDEPTSHLDIRQIQALEESLCRREGGYMVVSHDRDFIERTCDCIFELDDTTVEVYNGGYRFYVEERERRKKFAQREYNNYVKEKKRLLGVGDRLKKQSGRVRSTPKRMGNSEARLHKMGGQGNKKKLDRQVKSVQSRIEHLEKKEKPKEAAEIRLSAPASEKIHSKILIRAEHLNKQFEDCVLFQDAEFTIENGTKAALLGDNGAGKTTLVSMILRGEGIWVHPKLKIGYYSQMGEILTEEESILDNVVPTSIYDESMTRIVLARLGLEGADVHKTVERLSDGEQAKTKLAKLMTSEFHFLILDEPTNFLDIATIEALEQLLIAYDRPLLMITHDVSFIDAVADALLLIEDRKIRAFQGNFSDYRHRSDRKASEDEERMRIDFRLSAINAALSSNPPKGEREELEREFQELLQRKRERS</sequence>
<feature type="region of interest" description="Disordered" evidence="3">
    <location>
        <begin position="203"/>
        <end position="235"/>
    </location>
</feature>
<accession>A0A3S4Y844</accession>
<feature type="domain" description="ABC transporter" evidence="4">
    <location>
        <begin position="275"/>
        <end position="482"/>
    </location>
</feature>
<organism evidence="5 6">
    <name type="scientific">Aedoeadaptatus ivorii</name>
    <dbReference type="NCBI Taxonomy" id="54006"/>
    <lineage>
        <taxon>Bacteria</taxon>
        <taxon>Bacillati</taxon>
        <taxon>Bacillota</taxon>
        <taxon>Tissierellia</taxon>
        <taxon>Tissierellales</taxon>
        <taxon>Peptoniphilaceae</taxon>
        <taxon>Aedoeadaptatus</taxon>
    </lineage>
</organism>
<dbReference type="PROSITE" id="PS50893">
    <property type="entry name" value="ABC_TRANSPORTER_2"/>
    <property type="match status" value="2"/>
</dbReference>
<dbReference type="AlphaFoldDB" id="A0A3S4Y844"/>
<name>A0A3S4Y844_9FIRM</name>
<feature type="compositionally biased region" description="Basic and acidic residues" evidence="3">
    <location>
        <begin position="504"/>
        <end position="525"/>
    </location>
</feature>
<dbReference type="InterPro" id="IPR027417">
    <property type="entry name" value="P-loop_NTPase"/>
</dbReference>
<dbReference type="PANTHER" id="PTHR42855">
    <property type="entry name" value="ABC TRANSPORTER ATP-BINDING SUBUNIT"/>
    <property type="match status" value="1"/>
</dbReference>
<dbReference type="CDD" id="cd03221">
    <property type="entry name" value="ABCF_EF-3"/>
    <property type="match status" value="2"/>
</dbReference>
<evidence type="ECO:0000259" key="4">
    <source>
        <dbReference type="PROSITE" id="PS50893"/>
    </source>
</evidence>